<evidence type="ECO:0000313" key="4">
    <source>
        <dbReference type="Proteomes" id="UP000576616"/>
    </source>
</evidence>
<comment type="caution">
    <text evidence="2">The sequence shown here is derived from an EMBL/GenBank/DDBJ whole genome shotgun (WGS) entry which is preliminary data.</text>
</comment>
<name>A0A644SC91_CAMCO</name>
<accession>A0A644SC91</accession>
<evidence type="ECO:0000313" key="2">
    <source>
        <dbReference type="EMBL" id="EAJ9197494.1"/>
    </source>
</evidence>
<dbReference type="Proteomes" id="UP000576616">
    <property type="component" value="Unassembled WGS sequence"/>
</dbReference>
<reference evidence="2 3" key="1">
    <citation type="submission" date="2018-05" db="EMBL/GenBank/DDBJ databases">
        <authorList>
            <consortium name="PulseNet: The National Subtyping Network for Foodborne Disease Surveillance"/>
            <person name="Tarr C.L."/>
            <person name="Trees E."/>
            <person name="Katz L.S."/>
            <person name="Carleton-Romer H.A."/>
            <person name="Stroika S."/>
            <person name="Kucerova Z."/>
            <person name="Roache K.F."/>
            <person name="Sabol A.L."/>
            <person name="Besser J."/>
            <person name="Gerner-Smidt P."/>
        </authorList>
    </citation>
    <scope>NUCLEOTIDE SEQUENCE [LARGE SCALE GENOMIC DNA]</scope>
    <source>
        <strain evidence="2 3">PNUSAC001435</strain>
        <strain evidence="1 4">PNUSAC007828</strain>
    </source>
</reference>
<organism evidence="2 3">
    <name type="scientific">Campylobacter coli</name>
    <dbReference type="NCBI Taxonomy" id="195"/>
    <lineage>
        <taxon>Bacteria</taxon>
        <taxon>Pseudomonadati</taxon>
        <taxon>Campylobacterota</taxon>
        <taxon>Epsilonproteobacteria</taxon>
        <taxon>Campylobacterales</taxon>
        <taxon>Campylobacteraceae</taxon>
        <taxon>Campylobacter</taxon>
    </lineage>
</organism>
<dbReference type="Proteomes" id="UP000382436">
    <property type="component" value="Unassembled WGS sequence"/>
</dbReference>
<dbReference type="RefSeq" id="WP_059007971.1">
    <property type="nucleotide sequence ID" value="NZ_FAXZ01000023.1"/>
</dbReference>
<dbReference type="EMBL" id="AABKAB010000019">
    <property type="protein sequence ID" value="EAH8157873.1"/>
    <property type="molecule type" value="Genomic_DNA"/>
</dbReference>
<sequence length="166" mass="19425">MGISLFKAGFEASLECCDIENNHFLQEYLKLGAISQLSKWKKLALRVDFDEGEKIIFDLLLSLKEDILRLEDSLDKNKDLLALKQKGVVESLNFEYLNFLDEILEEGKEYYIRFDLNNQKMAIFAKAQNKKLAQIIKIKPEDRIAFDAFVVQLQRDMIRNKKDKNE</sequence>
<dbReference type="AlphaFoldDB" id="A0A644SC91"/>
<protein>
    <submittedName>
        <fullName evidence="2">Uncharacterized protein</fullName>
    </submittedName>
</protein>
<evidence type="ECO:0000313" key="3">
    <source>
        <dbReference type="Proteomes" id="UP000382436"/>
    </source>
</evidence>
<proteinExistence type="predicted"/>
<gene>
    <name evidence="2" type="ORF">BZ274_04775</name>
    <name evidence="1" type="ORF">ES716_08135</name>
</gene>
<dbReference type="EMBL" id="AACBVJ010000008">
    <property type="protein sequence ID" value="EAJ9197494.1"/>
    <property type="molecule type" value="Genomic_DNA"/>
</dbReference>
<evidence type="ECO:0000313" key="1">
    <source>
        <dbReference type="EMBL" id="EAH8157873.1"/>
    </source>
</evidence>